<dbReference type="SMART" id="SM00028">
    <property type="entry name" value="TPR"/>
    <property type="match status" value="2"/>
</dbReference>
<evidence type="ECO:0000313" key="3">
    <source>
        <dbReference type="EMBL" id="MBC2845791.1"/>
    </source>
</evidence>
<evidence type="ECO:0000313" key="4">
    <source>
        <dbReference type="Proteomes" id="UP000533900"/>
    </source>
</evidence>
<gene>
    <name evidence="3" type="ORF">H7F21_11860</name>
</gene>
<accession>A0A842ISD1</accession>
<keyword evidence="1" id="KW-0802">TPR repeat</keyword>
<dbReference type="Gene3D" id="1.25.40.10">
    <property type="entry name" value="Tetratricopeptide repeat domain"/>
    <property type="match status" value="1"/>
</dbReference>
<name>A0A842ISD1_9FLAO</name>
<organism evidence="3 4">
    <name type="scientific">Winogradskyella flava</name>
    <dbReference type="NCBI Taxonomy" id="1884876"/>
    <lineage>
        <taxon>Bacteria</taxon>
        <taxon>Pseudomonadati</taxon>
        <taxon>Bacteroidota</taxon>
        <taxon>Flavobacteriia</taxon>
        <taxon>Flavobacteriales</taxon>
        <taxon>Flavobacteriaceae</taxon>
        <taxon>Winogradskyella</taxon>
    </lineage>
</organism>
<feature type="domain" description="Beta-lactamase-related" evidence="2">
    <location>
        <begin position="50"/>
        <end position="365"/>
    </location>
</feature>
<dbReference type="InterPro" id="IPR050491">
    <property type="entry name" value="AmpC-like"/>
</dbReference>
<dbReference type="SUPFAM" id="SSF56601">
    <property type="entry name" value="beta-lactamase/transpeptidase-like"/>
    <property type="match status" value="1"/>
</dbReference>
<dbReference type="PROSITE" id="PS50005">
    <property type="entry name" value="TPR"/>
    <property type="match status" value="1"/>
</dbReference>
<dbReference type="PANTHER" id="PTHR46825:SF15">
    <property type="entry name" value="BETA-LACTAMASE-RELATED DOMAIN-CONTAINING PROTEIN"/>
    <property type="match status" value="1"/>
</dbReference>
<dbReference type="RefSeq" id="WP_185789504.1">
    <property type="nucleotide sequence ID" value="NZ_CANMIT010000006.1"/>
</dbReference>
<comment type="caution">
    <text evidence="3">The sequence shown here is derived from an EMBL/GenBank/DDBJ whole genome shotgun (WGS) entry which is preliminary data.</text>
</comment>
<evidence type="ECO:0000256" key="1">
    <source>
        <dbReference type="PROSITE-ProRule" id="PRU00339"/>
    </source>
</evidence>
<dbReference type="Gene3D" id="3.40.710.10">
    <property type="entry name" value="DD-peptidase/beta-lactamase superfamily"/>
    <property type="match status" value="1"/>
</dbReference>
<dbReference type="GO" id="GO:0016787">
    <property type="term" value="F:hydrolase activity"/>
    <property type="evidence" value="ECO:0007669"/>
    <property type="project" value="UniProtKB-KW"/>
</dbReference>
<dbReference type="Proteomes" id="UP000533900">
    <property type="component" value="Unassembled WGS sequence"/>
</dbReference>
<dbReference type="PROSITE" id="PS50293">
    <property type="entry name" value="TPR_REGION"/>
    <property type="match status" value="1"/>
</dbReference>
<keyword evidence="4" id="KW-1185">Reference proteome</keyword>
<dbReference type="Pfam" id="PF00144">
    <property type="entry name" value="Beta-lactamase"/>
    <property type="match status" value="1"/>
</dbReference>
<dbReference type="InterPro" id="IPR011990">
    <property type="entry name" value="TPR-like_helical_dom_sf"/>
</dbReference>
<dbReference type="InterPro" id="IPR012338">
    <property type="entry name" value="Beta-lactam/transpept-like"/>
</dbReference>
<dbReference type="InterPro" id="IPR019734">
    <property type="entry name" value="TPR_rpt"/>
</dbReference>
<dbReference type="PANTHER" id="PTHR46825">
    <property type="entry name" value="D-ALANYL-D-ALANINE-CARBOXYPEPTIDASE/ENDOPEPTIDASE AMPH"/>
    <property type="match status" value="1"/>
</dbReference>
<proteinExistence type="predicted"/>
<reference evidence="3" key="1">
    <citation type="submission" date="2020-08" db="EMBL/GenBank/DDBJ databases">
        <title>Winogradskyella ouciana sp. nov., isolated from the hadal seawater of the Mariana Trench.</title>
        <authorList>
            <person name="He X."/>
        </authorList>
    </citation>
    <scope>NUCLEOTIDE SEQUENCE [LARGE SCALE GENOMIC DNA]</scope>
    <source>
        <strain evidence="3">KCTC 52348</strain>
    </source>
</reference>
<protein>
    <submittedName>
        <fullName evidence="3">Serine hydrolase</fullName>
    </submittedName>
</protein>
<evidence type="ECO:0000259" key="2">
    <source>
        <dbReference type="Pfam" id="PF00144"/>
    </source>
</evidence>
<keyword evidence="3" id="KW-0378">Hydrolase</keyword>
<dbReference type="InterPro" id="IPR001466">
    <property type="entry name" value="Beta-lactam-related"/>
</dbReference>
<feature type="repeat" description="TPR" evidence="1">
    <location>
        <begin position="463"/>
        <end position="496"/>
    </location>
</feature>
<sequence>MKKTVFIAVIISFLNIPLVYSGNWNSKKPITSKNLSDKEKLETFLKIADSIREKLNVPGVGISIIKDNKVLYSGGLGYSNLSENKKVDGNTLFSIGSCTKSFTGVLTAKLVEKGLLDWHKPLKSYITNLKLKEQYIEDNLTVLDALSHGTGLAKNTAAWKYKNYTRDKLLGLLAQQDFSTAFRASYNYNNMMFAIGGLASEKVTGESWETLIKNEIFEPMQMNDSYTRFDEFIVHDNRAIGYQKDGFTVAQPVDVTVIAPTGAISSTPIDMSKWLSFFANNGQHNNTVLLQPKSYDFIAKPHKNVSVRNGDEIWYYYAGIGGFLKNGKRNIGHNGAIDGQNSRMVIRPEEGFAIMIMTNQLSEYKELIVNYAEEWFLEGTLTRQYERELGLEAVMHSYVIESLLDKGKTLEAINYTKKLDENRLGLILEANINVLGYFYMQNGKLDEALTVFKLNAEKFPNSTNVFNSLGEAYYQKKTYQLALEAFETSLKHDPNNQSSKDFITRIKNKN</sequence>
<dbReference type="SUPFAM" id="SSF48452">
    <property type="entry name" value="TPR-like"/>
    <property type="match status" value="1"/>
</dbReference>
<dbReference type="AlphaFoldDB" id="A0A842ISD1"/>
<dbReference type="EMBL" id="JACLCP010000003">
    <property type="protein sequence ID" value="MBC2845791.1"/>
    <property type="molecule type" value="Genomic_DNA"/>
</dbReference>